<reference evidence="5" key="1">
    <citation type="journal article" date="2021" name="Int. J. Syst. Evol. Microbiol.">
        <title>Actinocatenispora comari sp. nov., an endophytic actinomycete isolated from aerial parts of Comarum salesowianum.</title>
        <authorList>
            <person name="Oyunbileg N."/>
            <person name="Iizaka Y."/>
            <person name="Hamada M."/>
            <person name="Davaapurev B.O."/>
            <person name="Fukumoto A."/>
            <person name="Tsetseg B."/>
            <person name="Kato F."/>
            <person name="Tamura T."/>
            <person name="Batkhuu J."/>
            <person name="Anzai Y."/>
        </authorList>
    </citation>
    <scope>NUCLEOTIDE SEQUENCE [LARGE SCALE GENOMIC DNA]</scope>
    <source>
        <strain evidence="5">NUM-2625</strain>
    </source>
</reference>
<organism evidence="4 5">
    <name type="scientific">Actinocatenispora comari</name>
    <dbReference type="NCBI Taxonomy" id="2807577"/>
    <lineage>
        <taxon>Bacteria</taxon>
        <taxon>Bacillati</taxon>
        <taxon>Actinomycetota</taxon>
        <taxon>Actinomycetes</taxon>
        <taxon>Micromonosporales</taxon>
        <taxon>Micromonosporaceae</taxon>
        <taxon>Actinocatenispora</taxon>
    </lineage>
</organism>
<evidence type="ECO:0000259" key="3">
    <source>
        <dbReference type="Pfam" id="PF19291"/>
    </source>
</evidence>
<dbReference type="PANTHER" id="PTHR31616">
    <property type="entry name" value="TREHALASE"/>
    <property type="match status" value="1"/>
</dbReference>
<protein>
    <submittedName>
        <fullName evidence="4">Glucoamylase</fullName>
    </submittedName>
</protein>
<dbReference type="EMBL" id="BOPO01000091">
    <property type="protein sequence ID" value="GIL29432.1"/>
    <property type="molecule type" value="Genomic_DNA"/>
</dbReference>
<comment type="caution">
    <text evidence="4">The sequence shown here is derived from an EMBL/GenBank/DDBJ whole genome shotgun (WGS) entry which is preliminary data.</text>
</comment>
<feature type="compositionally biased region" description="Low complexity" evidence="1">
    <location>
        <begin position="687"/>
        <end position="703"/>
    </location>
</feature>
<dbReference type="Proteomes" id="UP000614996">
    <property type="component" value="Unassembled WGS sequence"/>
</dbReference>
<accession>A0A8J4AHN0</accession>
<dbReference type="Pfam" id="PF00723">
    <property type="entry name" value="Glyco_hydro_15"/>
    <property type="match status" value="1"/>
</dbReference>
<sequence>MLDPDPEFRTIRRRDGYLPLEDLGLIGDGATAALVGLDGSIPWLCLPDFGSDPLFCGLLDRTRGGEFTVAPEGIRQARQFYEPDTAVLVTEMVTDTGRVRVTDALALRPGADLSDDAPAQRAELVRSAVVTDGDVRLRVDVRPRGGAHVRTLFSGLELGVPGRPDLRLHLRSSRPLDGLTGAYDLHRGDRLDLVLSWRRYHRHHRFDAATMLRDTAEAWRRWMRRFNYDGPQEQMVRRAAITLKLCDDWVNGSLVAAPTSSLPAPIGGVRNWDYRYVWIRDASFAVFALRRIGFADEADAFLGWVLDAFEQSRVPRIMYTLSGEAVPDEVEDAQLEGYRRSAPVRWGNGAADQRQHDVYGEVLDCADQWLRAGGELEPALWGGLAGLADTAGDAWRHPDQGIWEVRSEGRVFTYSAAMCQVALDRAATIGERLGLPGPVAGWRAAADKLRQAILDQSWDDGARTFREHLDGTGGLDASLLALPLRLVVPVDHPRMVATTDTIAERLSAGNGLLYRYLHEQSTDGIPGDEGAFLLCSFWLVDNLAGQGRVEEAEQLYDSLCERASPLGLLSEQIHPTTGEFMGNFPQAFSHIGVIASGVNLARARQRKAAGGSTGSSCSVVPATSTPGTCCRGSRRCVRRGGWATGSGSPAPIAASGTPNGSAGGPPSSWTGTGTPRPPTRDGRWWRRPTSAAATSPTPTASPRWWPVVARSPSTWPCRRGCSAPRSPRWAGPACRRAAGSCWRSRSARTWPTPSG</sequence>
<dbReference type="GO" id="GO:0004553">
    <property type="term" value="F:hydrolase activity, hydrolyzing O-glycosyl compounds"/>
    <property type="evidence" value="ECO:0007669"/>
    <property type="project" value="TreeGrafter"/>
</dbReference>
<feature type="domain" description="GH15-like" evidence="2">
    <location>
        <begin position="232"/>
        <end position="595"/>
    </location>
</feature>
<gene>
    <name evidence="4" type="ORF">NUM_46860</name>
</gene>
<evidence type="ECO:0000259" key="2">
    <source>
        <dbReference type="Pfam" id="PF00723"/>
    </source>
</evidence>
<name>A0A8J4AHN0_9ACTN</name>
<dbReference type="Pfam" id="PF19291">
    <property type="entry name" value="TREH_N"/>
    <property type="match status" value="1"/>
</dbReference>
<dbReference type="InterPro" id="IPR008928">
    <property type="entry name" value="6-hairpin_glycosidase_sf"/>
</dbReference>
<dbReference type="InterPro" id="IPR012341">
    <property type="entry name" value="6hp_glycosidase-like_sf"/>
</dbReference>
<feature type="compositionally biased region" description="Low complexity" evidence="1">
    <location>
        <begin position="664"/>
        <end position="674"/>
    </location>
</feature>
<evidence type="ECO:0000313" key="5">
    <source>
        <dbReference type="Proteomes" id="UP000614996"/>
    </source>
</evidence>
<keyword evidence="5" id="KW-1185">Reference proteome</keyword>
<dbReference type="GO" id="GO:0005975">
    <property type="term" value="P:carbohydrate metabolic process"/>
    <property type="evidence" value="ECO:0007669"/>
    <property type="project" value="InterPro"/>
</dbReference>
<feature type="domain" description="Trehalase-like N-terminal" evidence="3">
    <location>
        <begin position="19"/>
        <end position="144"/>
    </location>
</feature>
<dbReference type="Gene3D" id="1.50.10.10">
    <property type="match status" value="1"/>
</dbReference>
<dbReference type="AlphaFoldDB" id="A0A8J4AHN0"/>
<dbReference type="PANTHER" id="PTHR31616:SF0">
    <property type="entry name" value="GLUCAN 1,4-ALPHA-GLUCOSIDASE"/>
    <property type="match status" value="1"/>
</dbReference>
<feature type="region of interest" description="Disordered" evidence="1">
    <location>
        <begin position="640"/>
        <end position="755"/>
    </location>
</feature>
<dbReference type="InterPro" id="IPR011613">
    <property type="entry name" value="GH15-like"/>
</dbReference>
<dbReference type="InterPro" id="IPR045582">
    <property type="entry name" value="Trehalase-like_N"/>
</dbReference>
<dbReference type="SUPFAM" id="SSF48208">
    <property type="entry name" value="Six-hairpin glycosidases"/>
    <property type="match status" value="1"/>
</dbReference>
<evidence type="ECO:0000313" key="4">
    <source>
        <dbReference type="EMBL" id="GIL29432.1"/>
    </source>
</evidence>
<proteinExistence type="predicted"/>
<evidence type="ECO:0000256" key="1">
    <source>
        <dbReference type="SAM" id="MobiDB-lite"/>
    </source>
</evidence>